<reference evidence="10 11" key="2">
    <citation type="journal article" date="2013" name="PLoS ONE">
        <title>INDIGO - INtegrated Data Warehouse of MIcrobial GenOmes with Examples from the Red Sea Extremophiles.</title>
        <authorList>
            <person name="Alam I."/>
            <person name="Antunes A."/>
            <person name="Kamau A.A."/>
            <person name="Ba Alawi W."/>
            <person name="Kalkatawi M."/>
            <person name="Stingl U."/>
            <person name="Bajic V.B."/>
        </authorList>
    </citation>
    <scope>NUCLEOTIDE SEQUENCE [LARGE SCALE GENOMIC DNA]</scope>
    <source>
        <strain evidence="10 11">SSD-17B</strain>
    </source>
</reference>
<dbReference type="SUPFAM" id="SSF161098">
    <property type="entry name" value="MetI-like"/>
    <property type="match status" value="1"/>
</dbReference>
<feature type="transmembrane region" description="Helical" evidence="8">
    <location>
        <begin position="76"/>
        <end position="95"/>
    </location>
</feature>
<dbReference type="PANTHER" id="PTHR30614:SF0">
    <property type="entry name" value="L-CYSTINE TRANSPORT SYSTEM PERMEASE PROTEIN TCYL"/>
    <property type="match status" value="1"/>
</dbReference>
<feature type="transmembrane region" description="Helical" evidence="8">
    <location>
        <begin position="42"/>
        <end position="64"/>
    </location>
</feature>
<protein>
    <submittedName>
        <fullName evidence="10">ABC transporter membrane-spanning permease-glutamine transport protein</fullName>
    </submittedName>
</protein>
<feature type="domain" description="ABC transmembrane type-1" evidence="9">
    <location>
        <begin position="38"/>
        <end position="225"/>
    </location>
</feature>
<evidence type="ECO:0000256" key="6">
    <source>
        <dbReference type="ARBA" id="ARBA00022989"/>
    </source>
</evidence>
<evidence type="ECO:0000256" key="1">
    <source>
        <dbReference type="ARBA" id="ARBA00004651"/>
    </source>
</evidence>
<organism evidence="10 11">
    <name type="scientific">Haloplasma contractile SSD-17B</name>
    <dbReference type="NCBI Taxonomy" id="1033810"/>
    <lineage>
        <taxon>Bacteria</taxon>
        <taxon>Bacillati</taxon>
        <taxon>Mycoplasmatota</taxon>
        <taxon>Mollicutes</taxon>
        <taxon>Haloplasmatales</taxon>
        <taxon>Haloplasmataceae</taxon>
        <taxon>Haloplasma</taxon>
    </lineage>
</organism>
<proteinExistence type="inferred from homology"/>
<keyword evidence="11" id="KW-1185">Reference proteome</keyword>
<dbReference type="InterPro" id="IPR010065">
    <property type="entry name" value="AA_ABC_transptr_permease_3TM"/>
</dbReference>
<dbReference type="InterPro" id="IPR000515">
    <property type="entry name" value="MetI-like"/>
</dbReference>
<dbReference type="AlphaFoldDB" id="U2E7J4"/>
<dbReference type="GO" id="GO:0043190">
    <property type="term" value="C:ATP-binding cassette (ABC) transporter complex"/>
    <property type="evidence" value="ECO:0007669"/>
    <property type="project" value="InterPro"/>
</dbReference>
<feature type="transmembrane region" description="Helical" evidence="8">
    <location>
        <begin position="204"/>
        <end position="222"/>
    </location>
</feature>
<name>U2E7J4_9MOLU</name>
<dbReference type="GO" id="GO:0006865">
    <property type="term" value="P:amino acid transport"/>
    <property type="evidence" value="ECO:0007669"/>
    <property type="project" value="UniProtKB-KW"/>
</dbReference>
<dbReference type="PROSITE" id="PS50928">
    <property type="entry name" value="ABC_TM1"/>
    <property type="match status" value="1"/>
</dbReference>
<keyword evidence="3" id="KW-1003">Cell membrane</keyword>
<dbReference type="STRING" id="1033810.HLPCO_002742"/>
<comment type="subcellular location">
    <subcellularLocation>
        <location evidence="1 8">Cell membrane</location>
        <topology evidence="1 8">Multi-pass membrane protein</topology>
    </subcellularLocation>
</comment>
<dbReference type="PANTHER" id="PTHR30614">
    <property type="entry name" value="MEMBRANE COMPONENT OF AMINO ACID ABC TRANSPORTER"/>
    <property type="match status" value="1"/>
</dbReference>
<evidence type="ECO:0000256" key="7">
    <source>
        <dbReference type="ARBA" id="ARBA00023136"/>
    </source>
</evidence>
<dbReference type="GO" id="GO:0022857">
    <property type="term" value="F:transmembrane transporter activity"/>
    <property type="evidence" value="ECO:0007669"/>
    <property type="project" value="InterPro"/>
</dbReference>
<dbReference type="FunFam" id="1.10.3720.10:FF:000006">
    <property type="entry name" value="Glutamate/aspartate ABC transporter, permease protein GltK"/>
    <property type="match status" value="1"/>
</dbReference>
<dbReference type="Proteomes" id="UP000005707">
    <property type="component" value="Unassembled WGS sequence"/>
</dbReference>
<reference evidence="10 11" key="1">
    <citation type="journal article" date="2011" name="J. Bacteriol.">
        <title>Genome sequence of Haloplasma contractile, an unusual contractile bacterium from a deep-sea anoxic brine lake.</title>
        <authorList>
            <person name="Antunes A."/>
            <person name="Alam I."/>
            <person name="El Dorry H."/>
            <person name="Siam R."/>
            <person name="Robertson A."/>
            <person name="Bajic V.B."/>
            <person name="Stingl U."/>
        </authorList>
    </citation>
    <scope>NUCLEOTIDE SEQUENCE [LARGE SCALE GENOMIC DNA]</scope>
    <source>
        <strain evidence="10 11">SSD-17B</strain>
    </source>
</reference>
<keyword evidence="6 8" id="KW-1133">Transmembrane helix</keyword>
<keyword evidence="4 8" id="KW-0812">Transmembrane</keyword>
<evidence type="ECO:0000313" key="10">
    <source>
        <dbReference type="EMBL" id="ERJ11173.1"/>
    </source>
</evidence>
<dbReference type="CDD" id="cd06261">
    <property type="entry name" value="TM_PBP2"/>
    <property type="match status" value="1"/>
</dbReference>
<evidence type="ECO:0000256" key="2">
    <source>
        <dbReference type="ARBA" id="ARBA00022448"/>
    </source>
</evidence>
<evidence type="ECO:0000256" key="4">
    <source>
        <dbReference type="ARBA" id="ARBA00022692"/>
    </source>
</evidence>
<dbReference type="EMBL" id="AFNU02000014">
    <property type="protein sequence ID" value="ERJ11173.1"/>
    <property type="molecule type" value="Genomic_DNA"/>
</dbReference>
<evidence type="ECO:0000256" key="3">
    <source>
        <dbReference type="ARBA" id="ARBA00022475"/>
    </source>
</evidence>
<feature type="transmembrane region" description="Helical" evidence="8">
    <location>
        <begin position="107"/>
        <end position="126"/>
    </location>
</feature>
<dbReference type="InterPro" id="IPR043429">
    <property type="entry name" value="ArtM/GltK/GlnP/TcyL/YhdX-like"/>
</dbReference>
<dbReference type="InterPro" id="IPR035906">
    <property type="entry name" value="MetI-like_sf"/>
</dbReference>
<dbReference type="InParanoid" id="U2E7J4"/>
<comment type="caution">
    <text evidence="10">The sequence shown here is derived from an EMBL/GenBank/DDBJ whole genome shotgun (WGS) entry which is preliminary data.</text>
</comment>
<evidence type="ECO:0000256" key="8">
    <source>
        <dbReference type="RuleBase" id="RU363032"/>
    </source>
</evidence>
<sequence length="236" mass="26485">MIQHILNNQTMSSLQADSSFNELLHYINKFIPAALDGLYTTFIIFIITLLISIPLGIIVALCRLSTFKPLSKFTELYIWVMRGTPLLLQLIFVYFGLPELGIKFNRLTAALFAFSLNYAAYFAEIFRAGIASIDKGQYEGAEVLGLSKAQTFKLVVLPQVIKRVLPAIANEVITLVKDTALVYVLAITDLLRTAKIAANRDATLVPYALVGIVYLILVYGFTKLFDRVEKRLAYYE</sequence>
<keyword evidence="2 8" id="KW-0813">Transport</keyword>
<comment type="similarity">
    <text evidence="8">Belongs to the binding-protein-dependent transport system permease family.</text>
</comment>
<keyword evidence="5" id="KW-0029">Amino-acid transport</keyword>
<evidence type="ECO:0000259" key="9">
    <source>
        <dbReference type="PROSITE" id="PS50928"/>
    </source>
</evidence>
<dbReference type="Gene3D" id="1.10.3720.10">
    <property type="entry name" value="MetI-like"/>
    <property type="match status" value="1"/>
</dbReference>
<dbReference type="Pfam" id="PF00528">
    <property type="entry name" value="BPD_transp_1"/>
    <property type="match status" value="1"/>
</dbReference>
<keyword evidence="7 8" id="KW-0472">Membrane</keyword>
<dbReference type="NCBIfam" id="TIGR01726">
    <property type="entry name" value="HEQRo_perm_3TM"/>
    <property type="match status" value="1"/>
</dbReference>
<gene>
    <name evidence="10" type="primary">glnP</name>
    <name evidence="10" type="ORF">HLPCO_002742</name>
</gene>
<evidence type="ECO:0000256" key="5">
    <source>
        <dbReference type="ARBA" id="ARBA00022970"/>
    </source>
</evidence>
<accession>U2E7J4</accession>
<evidence type="ECO:0000313" key="11">
    <source>
        <dbReference type="Proteomes" id="UP000005707"/>
    </source>
</evidence>
<dbReference type="eggNOG" id="COG0765">
    <property type="taxonomic scope" value="Bacteria"/>
</dbReference>